<dbReference type="EMBL" id="RJVU01017965">
    <property type="protein sequence ID" value="ROL52002.1"/>
    <property type="molecule type" value="Genomic_DNA"/>
</dbReference>
<feature type="region of interest" description="Disordered" evidence="1">
    <location>
        <begin position="39"/>
        <end position="106"/>
    </location>
</feature>
<feature type="compositionally biased region" description="Polar residues" evidence="1">
    <location>
        <begin position="53"/>
        <end position="64"/>
    </location>
</feature>
<sequence>MARCCHLVCNAISTVVERFQESKKQAAAFQRFILLKSKSQGAAAKEQPHPYMASSSYRQAQKESVASRAPPAKPKAQKQHSQPKPQRERTDLRNVILSRRASGKRF</sequence>
<proteinExistence type="predicted"/>
<keyword evidence="3" id="KW-1185">Reference proteome</keyword>
<evidence type="ECO:0000313" key="2">
    <source>
        <dbReference type="EMBL" id="ROL52002.1"/>
    </source>
</evidence>
<name>A0A3N0Z164_ANAGA</name>
<gene>
    <name evidence="2" type="ORF">DPX16_23494</name>
</gene>
<reference evidence="2 3" key="1">
    <citation type="submission" date="2018-10" db="EMBL/GenBank/DDBJ databases">
        <title>Genome assembly for a Yunnan-Guizhou Plateau 3E fish, Anabarilius grahami (Regan), and its evolutionary and genetic applications.</title>
        <authorList>
            <person name="Jiang W."/>
        </authorList>
    </citation>
    <scope>NUCLEOTIDE SEQUENCE [LARGE SCALE GENOMIC DNA]</scope>
    <source>
        <strain evidence="2">AG-KIZ</strain>
        <tissue evidence="2">Muscle</tissue>
    </source>
</reference>
<accession>A0A3N0Z164</accession>
<dbReference type="AlphaFoldDB" id="A0A3N0Z164"/>
<evidence type="ECO:0000313" key="3">
    <source>
        <dbReference type="Proteomes" id="UP000281406"/>
    </source>
</evidence>
<comment type="caution">
    <text evidence="2">The sequence shown here is derived from an EMBL/GenBank/DDBJ whole genome shotgun (WGS) entry which is preliminary data.</text>
</comment>
<organism evidence="2 3">
    <name type="scientific">Anabarilius grahami</name>
    <name type="common">Kanglang fish</name>
    <name type="synonym">Barilius grahami</name>
    <dbReference type="NCBI Taxonomy" id="495550"/>
    <lineage>
        <taxon>Eukaryota</taxon>
        <taxon>Metazoa</taxon>
        <taxon>Chordata</taxon>
        <taxon>Craniata</taxon>
        <taxon>Vertebrata</taxon>
        <taxon>Euteleostomi</taxon>
        <taxon>Actinopterygii</taxon>
        <taxon>Neopterygii</taxon>
        <taxon>Teleostei</taxon>
        <taxon>Ostariophysi</taxon>
        <taxon>Cypriniformes</taxon>
        <taxon>Xenocyprididae</taxon>
        <taxon>Xenocypridinae</taxon>
        <taxon>Xenocypridinae incertae sedis</taxon>
        <taxon>Anabarilius</taxon>
    </lineage>
</organism>
<protein>
    <submittedName>
        <fullName evidence="2">Uncharacterized protein</fullName>
    </submittedName>
</protein>
<dbReference type="Proteomes" id="UP000281406">
    <property type="component" value="Unassembled WGS sequence"/>
</dbReference>
<evidence type="ECO:0000256" key="1">
    <source>
        <dbReference type="SAM" id="MobiDB-lite"/>
    </source>
</evidence>